<sequence>MIPARRGAVRPALENDRGSTELRRLLDEALRCLERTDLSGANTALKRAYVEAASPGVAAPGSHQKARESEDRG</sequence>
<dbReference type="AlphaFoldDB" id="A0A6J4NZI5"/>
<protein>
    <submittedName>
        <fullName evidence="2">Uncharacterized protein</fullName>
    </submittedName>
</protein>
<reference evidence="2" key="1">
    <citation type="submission" date="2020-02" db="EMBL/GenBank/DDBJ databases">
        <authorList>
            <person name="Meier V. D."/>
        </authorList>
    </citation>
    <scope>NUCLEOTIDE SEQUENCE</scope>
    <source>
        <strain evidence="2">AVDCRST_MAG03</strain>
    </source>
</reference>
<name>A0A6J4NZI5_9ACTN</name>
<gene>
    <name evidence="2" type="ORF">AVDCRST_MAG03-935</name>
</gene>
<dbReference type="EMBL" id="CADCUT010000054">
    <property type="protein sequence ID" value="CAA9396271.1"/>
    <property type="molecule type" value="Genomic_DNA"/>
</dbReference>
<proteinExistence type="predicted"/>
<organism evidence="2">
    <name type="scientific">uncultured Rubrobacteraceae bacterium</name>
    <dbReference type="NCBI Taxonomy" id="349277"/>
    <lineage>
        <taxon>Bacteria</taxon>
        <taxon>Bacillati</taxon>
        <taxon>Actinomycetota</taxon>
        <taxon>Rubrobacteria</taxon>
        <taxon>Rubrobacterales</taxon>
        <taxon>Rubrobacteraceae</taxon>
        <taxon>environmental samples</taxon>
    </lineage>
</organism>
<evidence type="ECO:0000256" key="1">
    <source>
        <dbReference type="SAM" id="MobiDB-lite"/>
    </source>
</evidence>
<evidence type="ECO:0000313" key="2">
    <source>
        <dbReference type="EMBL" id="CAA9396271.1"/>
    </source>
</evidence>
<feature type="region of interest" description="Disordered" evidence="1">
    <location>
        <begin position="53"/>
        <end position="73"/>
    </location>
</feature>
<accession>A0A6J4NZI5</accession>